<dbReference type="FunFam" id="3.40.50.720:FF:000594">
    <property type="entry name" value="Short-chain oxidoreductase"/>
    <property type="match status" value="1"/>
</dbReference>
<dbReference type="EMBL" id="CP091507">
    <property type="protein sequence ID" value="UOO80410.1"/>
    <property type="molecule type" value="Genomic_DNA"/>
</dbReference>
<reference evidence="5" key="2">
    <citation type="submission" date="2021-12" db="EMBL/GenBank/DDBJ databases">
        <authorList>
            <person name="Veyrier F.J."/>
        </authorList>
    </citation>
    <scope>NUCLEOTIDE SEQUENCE</scope>
    <source>
        <strain evidence="5">1258/02</strain>
    </source>
</reference>
<evidence type="ECO:0000256" key="1">
    <source>
        <dbReference type="ARBA" id="ARBA00006484"/>
    </source>
</evidence>
<dbReference type="RefSeq" id="WP_132952472.1">
    <property type="nucleotide sequence ID" value="NZ_CP091507.1"/>
</dbReference>
<evidence type="ECO:0000313" key="7">
    <source>
        <dbReference type="Proteomes" id="UP000829756"/>
    </source>
</evidence>
<dbReference type="InterPro" id="IPR002347">
    <property type="entry name" value="SDR_fam"/>
</dbReference>
<dbReference type="InterPro" id="IPR036291">
    <property type="entry name" value="NAD(P)-bd_dom_sf"/>
</dbReference>
<dbReference type="EMBL" id="SLXE01000002">
    <property type="protein sequence ID" value="TCP10213.1"/>
    <property type="molecule type" value="Genomic_DNA"/>
</dbReference>
<evidence type="ECO:0000313" key="6">
    <source>
        <dbReference type="Proteomes" id="UP000294721"/>
    </source>
</evidence>
<accession>A0AAE9GYX6</accession>
<dbReference type="Proteomes" id="UP000294721">
    <property type="component" value="Unassembled WGS sequence"/>
</dbReference>
<dbReference type="AlphaFoldDB" id="A0AAE9GYX6"/>
<dbReference type="KEGG" id="usu:LVJ78_05280"/>
<proteinExistence type="inferred from homology"/>
<evidence type="ECO:0000313" key="5">
    <source>
        <dbReference type="EMBL" id="UOO80410.1"/>
    </source>
</evidence>
<keyword evidence="6" id="KW-1185">Reference proteome</keyword>
<dbReference type="Proteomes" id="UP000829756">
    <property type="component" value="Chromosome"/>
</dbReference>
<protein>
    <recommendedName>
        <fullName evidence="3">Probable oxidoreductase</fullName>
    </recommendedName>
</protein>
<keyword evidence="2" id="KW-0560">Oxidoreductase</keyword>
<dbReference type="Gene3D" id="3.40.50.720">
    <property type="entry name" value="NAD(P)-binding Rossmann-like Domain"/>
    <property type="match status" value="1"/>
</dbReference>
<organism evidence="5 7">
    <name type="scientific">Uruburuella suis</name>
    <dbReference type="NCBI Taxonomy" id="252130"/>
    <lineage>
        <taxon>Bacteria</taxon>
        <taxon>Pseudomonadati</taxon>
        <taxon>Pseudomonadota</taxon>
        <taxon>Betaproteobacteria</taxon>
        <taxon>Neisseriales</taxon>
        <taxon>Neisseriaceae</taxon>
        <taxon>Uruburuella</taxon>
    </lineage>
</organism>
<sequence>MTQSRITTPYGMRTDANDIIKDVNLGGKRALITGAASGIGIETARALALAGADVTIAVRNVEAGQKVAADLAAATGNPNIHVMALDLSDLASVEALARAWQGPLHILINNAGVMASPLSRSPQGWESQFATNHMGHFALALALHPAMKQEGARLVSLSSSGHHISPVVFEDIQYDIRPYDAWTAYGQSKSANALFAVEAARRWAADGIFANAVMPGAIHTNLQRHSGELVSPEEYWKTPQQGAATSVLVAASPLLEGVSGRYFADCNEAEPIVRASGNPFDEMSLVAHWALDPALAERLWNVSLALLGKA</sequence>
<evidence type="ECO:0000313" key="4">
    <source>
        <dbReference type="EMBL" id="TCP10213.1"/>
    </source>
</evidence>
<dbReference type="CDD" id="cd05327">
    <property type="entry name" value="retinol-DH_like_SDR_c_like"/>
    <property type="match status" value="1"/>
</dbReference>
<reference evidence="4 6" key="1">
    <citation type="submission" date="2019-03" db="EMBL/GenBank/DDBJ databases">
        <title>Genomic Encyclopedia of Type Strains, Phase IV (KMG-IV): sequencing the most valuable type-strain genomes for metagenomic binning, comparative biology and taxonomic classification.</title>
        <authorList>
            <person name="Goeker M."/>
        </authorList>
    </citation>
    <scope>NUCLEOTIDE SEQUENCE [LARGE SCALE GENOMIC DNA]</scope>
    <source>
        <strain evidence="4 6">DSM 17474</strain>
    </source>
</reference>
<evidence type="ECO:0000256" key="3">
    <source>
        <dbReference type="ARBA" id="ARBA00071493"/>
    </source>
</evidence>
<dbReference type="PANTHER" id="PTHR24320">
    <property type="entry name" value="RETINOL DEHYDROGENASE"/>
    <property type="match status" value="1"/>
</dbReference>
<comment type="similarity">
    <text evidence="1">Belongs to the short-chain dehydrogenases/reductases (SDR) family.</text>
</comment>
<dbReference type="PRINTS" id="PR00081">
    <property type="entry name" value="GDHRDH"/>
</dbReference>
<evidence type="ECO:0000256" key="2">
    <source>
        <dbReference type="ARBA" id="ARBA00023002"/>
    </source>
</evidence>
<name>A0AAE9GYX6_9NEIS</name>
<dbReference type="SUPFAM" id="SSF51735">
    <property type="entry name" value="NAD(P)-binding Rossmann-fold domains"/>
    <property type="match status" value="1"/>
</dbReference>
<dbReference type="Pfam" id="PF00106">
    <property type="entry name" value="adh_short"/>
    <property type="match status" value="1"/>
</dbReference>
<dbReference type="PANTHER" id="PTHR24320:SF227">
    <property type="entry name" value="RETINOL DEHYDROGENASE 11"/>
    <property type="match status" value="1"/>
</dbReference>
<dbReference type="GO" id="GO:0016491">
    <property type="term" value="F:oxidoreductase activity"/>
    <property type="evidence" value="ECO:0007669"/>
    <property type="project" value="UniProtKB-KW"/>
</dbReference>
<reference evidence="5" key="3">
    <citation type="journal article" date="2022" name="Res Sq">
        <title>Evolution of multicellular longitudinally dividing oral cavity symbionts (Neisseriaceae).</title>
        <authorList>
            <person name="Nyongesa S."/>
            <person name="Weber P."/>
            <person name="Bernet E."/>
            <person name="Pullido F."/>
            <person name="Nieckarz M."/>
            <person name="Delaby M."/>
            <person name="Nieves C."/>
            <person name="Viehboeck T."/>
            <person name="Krause N."/>
            <person name="Rivera-Millot A."/>
            <person name="Nakamura A."/>
            <person name="Vischer N."/>
            <person name="VanNieuwenhze M."/>
            <person name="Brun Y."/>
            <person name="Cava F."/>
            <person name="Bulgheresi S."/>
            <person name="Veyrier F."/>
        </authorList>
    </citation>
    <scope>NUCLEOTIDE SEQUENCE</scope>
    <source>
        <strain evidence="5">1258/02</strain>
    </source>
</reference>
<gene>
    <name evidence="4" type="ORF">EV680_102111</name>
    <name evidence="5" type="ORF">LVJ78_05280</name>
</gene>